<protein>
    <submittedName>
        <fullName evidence="2">ATP binding microtubule motor family protein</fullName>
    </submittedName>
</protein>
<comment type="caution">
    <text evidence="2">The sequence shown here is derived from an EMBL/GenBank/DDBJ whole genome shotgun (WGS) entry which is preliminary data.</text>
</comment>
<proteinExistence type="predicted"/>
<evidence type="ECO:0000313" key="3">
    <source>
        <dbReference type="Proteomes" id="UP000585474"/>
    </source>
</evidence>
<dbReference type="OrthoDB" id="1999626at2759"/>
<evidence type="ECO:0000256" key="1">
    <source>
        <dbReference type="SAM" id="MobiDB-lite"/>
    </source>
</evidence>
<dbReference type="AlphaFoldDB" id="A0A7J0DI75"/>
<dbReference type="EMBL" id="BJWL01000238">
    <property type="protein sequence ID" value="GFS35779.1"/>
    <property type="molecule type" value="Genomic_DNA"/>
</dbReference>
<dbReference type="Proteomes" id="UP000585474">
    <property type="component" value="Unassembled WGS sequence"/>
</dbReference>
<gene>
    <name evidence="2" type="ORF">Acr_00g0041990</name>
</gene>
<organism evidence="2 3">
    <name type="scientific">Actinidia rufa</name>
    <dbReference type="NCBI Taxonomy" id="165716"/>
    <lineage>
        <taxon>Eukaryota</taxon>
        <taxon>Viridiplantae</taxon>
        <taxon>Streptophyta</taxon>
        <taxon>Embryophyta</taxon>
        <taxon>Tracheophyta</taxon>
        <taxon>Spermatophyta</taxon>
        <taxon>Magnoliopsida</taxon>
        <taxon>eudicotyledons</taxon>
        <taxon>Gunneridae</taxon>
        <taxon>Pentapetalae</taxon>
        <taxon>asterids</taxon>
        <taxon>Ericales</taxon>
        <taxon>Actinidiaceae</taxon>
        <taxon>Actinidia</taxon>
    </lineage>
</organism>
<reference evidence="3" key="1">
    <citation type="submission" date="2019-07" db="EMBL/GenBank/DDBJ databases">
        <title>De Novo Assembly of kiwifruit Actinidia rufa.</title>
        <authorList>
            <person name="Sugita-Konishi S."/>
            <person name="Sato K."/>
            <person name="Mori E."/>
            <person name="Abe Y."/>
            <person name="Kisaki G."/>
            <person name="Hamano K."/>
            <person name="Suezawa K."/>
            <person name="Otani M."/>
            <person name="Fukuda T."/>
            <person name="Manabe T."/>
            <person name="Gomi K."/>
            <person name="Tabuchi M."/>
            <person name="Akimitsu K."/>
            <person name="Kataoka I."/>
        </authorList>
    </citation>
    <scope>NUCLEOTIDE SEQUENCE [LARGE SCALE GENOMIC DNA]</scope>
    <source>
        <strain evidence="3">cv. Fuchu</strain>
    </source>
</reference>
<keyword evidence="3" id="KW-1185">Reference proteome</keyword>
<name>A0A7J0DI75_9ERIC</name>
<accession>A0A7J0DI75</accession>
<feature type="region of interest" description="Disordered" evidence="1">
    <location>
        <begin position="250"/>
        <end position="271"/>
    </location>
</feature>
<sequence>MLLTFGSQLEKPAQDHPGISFSTTATIEMHGGAGMTSLNCQFIAHQASLNLEQMKSTMSCQISELEKFLKSAVLEAKDVICDIQITLHEQKKLLEFSVKNKKRKRLLKKRSEEQAMEKIAAILASLSAKKTSMLSQVSEASRNIEDFTTQGNKRLLQEISSMKQVSGDAKEELNVYLEKVSEASRNIEDSTTQGNKRLLQEISSMKQVSGDAKEELNVYLEKVKTHFLEDAFTSAEARATMGSCLQECSGKMHSYPSTNKSSIAEIASTVK</sequence>
<evidence type="ECO:0000313" key="2">
    <source>
        <dbReference type="EMBL" id="GFS35779.1"/>
    </source>
</evidence>